<evidence type="ECO:0000256" key="3">
    <source>
        <dbReference type="ARBA" id="ARBA00022691"/>
    </source>
</evidence>
<evidence type="ECO:0000256" key="5">
    <source>
        <dbReference type="PROSITE-ProRule" id="PRU10015"/>
    </source>
</evidence>
<dbReference type="EC" id="2.1.1.190" evidence="7"/>
<dbReference type="GO" id="GO:0070041">
    <property type="term" value="F:rRNA (uridine-C5-)-methyltransferase activity"/>
    <property type="evidence" value="ECO:0007669"/>
    <property type="project" value="TreeGrafter"/>
</dbReference>
<feature type="domain" description="TRAM" evidence="6">
    <location>
        <begin position="1"/>
        <end position="58"/>
    </location>
</feature>
<dbReference type="SUPFAM" id="SSF50249">
    <property type="entry name" value="Nucleic acid-binding proteins"/>
    <property type="match status" value="1"/>
</dbReference>
<evidence type="ECO:0000256" key="4">
    <source>
        <dbReference type="PROSITE-ProRule" id="PRU01024"/>
    </source>
</evidence>
<reference evidence="7" key="2">
    <citation type="journal article" date="2021" name="PeerJ">
        <title>Extensive microbial diversity within the chicken gut microbiome revealed by metagenomics and culture.</title>
        <authorList>
            <person name="Gilroy R."/>
            <person name="Ravi A."/>
            <person name="Getino M."/>
            <person name="Pursley I."/>
            <person name="Horton D.L."/>
            <person name="Alikhan N.F."/>
            <person name="Baker D."/>
            <person name="Gharbi K."/>
            <person name="Hall N."/>
            <person name="Watson M."/>
            <person name="Adriaenssens E.M."/>
            <person name="Foster-Nyarko E."/>
            <person name="Jarju S."/>
            <person name="Secka A."/>
            <person name="Antonio M."/>
            <person name="Oren A."/>
            <person name="Chaudhuri R.R."/>
            <person name="La Ragione R."/>
            <person name="Hildebrand F."/>
            <person name="Pallen M.J."/>
        </authorList>
    </citation>
    <scope>NUCLEOTIDE SEQUENCE</scope>
    <source>
        <strain evidence="7">CHK152-2994</strain>
    </source>
</reference>
<dbReference type="PANTHER" id="PTHR11061:SF30">
    <property type="entry name" value="TRNA (URACIL(54)-C(5))-METHYLTRANSFERASE"/>
    <property type="match status" value="1"/>
</dbReference>
<keyword evidence="1 4" id="KW-0489">Methyltransferase</keyword>
<dbReference type="Proteomes" id="UP000824139">
    <property type="component" value="Unassembled WGS sequence"/>
</dbReference>
<evidence type="ECO:0000256" key="1">
    <source>
        <dbReference type="ARBA" id="ARBA00022603"/>
    </source>
</evidence>
<proteinExistence type="inferred from homology"/>
<name>A0A9D1FXX8_9BACT</name>
<dbReference type="SUPFAM" id="SSF53335">
    <property type="entry name" value="S-adenosyl-L-methionine-dependent methyltransferases"/>
    <property type="match status" value="1"/>
</dbReference>
<feature type="binding site" evidence="4">
    <location>
        <position position="335"/>
    </location>
    <ligand>
        <name>S-adenosyl-L-methionine</name>
        <dbReference type="ChEBI" id="CHEBI:59789"/>
    </ligand>
</feature>
<dbReference type="Gene3D" id="2.40.50.140">
    <property type="entry name" value="Nucleic acid-binding proteins"/>
    <property type="match status" value="1"/>
</dbReference>
<dbReference type="GO" id="GO:0070475">
    <property type="term" value="P:rRNA base methylation"/>
    <property type="evidence" value="ECO:0007669"/>
    <property type="project" value="TreeGrafter"/>
</dbReference>
<feature type="binding site" evidence="4">
    <location>
        <position position="314"/>
    </location>
    <ligand>
        <name>S-adenosyl-L-methionine</name>
        <dbReference type="ChEBI" id="CHEBI:59789"/>
    </ligand>
</feature>
<dbReference type="CDD" id="cd02440">
    <property type="entry name" value="AdoMet_MTases"/>
    <property type="match status" value="1"/>
</dbReference>
<dbReference type="FunFam" id="2.40.50.1070:FF:000003">
    <property type="entry name" value="23S rRNA (Uracil-5-)-methyltransferase RumA"/>
    <property type="match status" value="1"/>
</dbReference>
<dbReference type="PANTHER" id="PTHR11061">
    <property type="entry name" value="RNA M5U METHYLTRANSFERASE"/>
    <property type="match status" value="1"/>
</dbReference>
<dbReference type="NCBIfam" id="TIGR00479">
    <property type="entry name" value="rumA"/>
    <property type="match status" value="1"/>
</dbReference>
<comment type="similarity">
    <text evidence="4">Belongs to the class I-like SAM-binding methyltransferase superfamily. RNA M5U methyltransferase family.</text>
</comment>
<dbReference type="AlphaFoldDB" id="A0A9D1FXX8"/>
<organism evidence="7 8">
    <name type="scientific">Candidatus Scatenecus faecavium</name>
    <dbReference type="NCBI Taxonomy" id="2840915"/>
    <lineage>
        <taxon>Bacteria</taxon>
        <taxon>Candidatus Scatenecus</taxon>
    </lineage>
</organism>
<evidence type="ECO:0000313" key="7">
    <source>
        <dbReference type="EMBL" id="HIS83491.1"/>
    </source>
</evidence>
<feature type="binding site" evidence="4">
    <location>
        <position position="380"/>
    </location>
    <ligand>
        <name>S-adenosyl-L-methionine</name>
        <dbReference type="ChEBI" id="CHEBI:59789"/>
    </ligand>
</feature>
<comment type="caution">
    <text evidence="7">The sequence shown here is derived from an EMBL/GenBank/DDBJ whole genome shotgun (WGS) entry which is preliminary data.</text>
</comment>
<dbReference type="InterPro" id="IPR029063">
    <property type="entry name" value="SAM-dependent_MTases_sf"/>
</dbReference>
<dbReference type="Gene3D" id="2.40.50.1070">
    <property type="match status" value="1"/>
</dbReference>
<keyword evidence="2 4" id="KW-0808">Transferase</keyword>
<reference evidence="7" key="1">
    <citation type="submission" date="2020-10" db="EMBL/GenBank/DDBJ databases">
        <authorList>
            <person name="Gilroy R."/>
        </authorList>
    </citation>
    <scope>NUCLEOTIDE SEQUENCE</scope>
    <source>
        <strain evidence="7">CHK152-2994</strain>
    </source>
</reference>
<dbReference type="PROSITE" id="PS50926">
    <property type="entry name" value="TRAM"/>
    <property type="match status" value="1"/>
</dbReference>
<dbReference type="PROSITE" id="PS01230">
    <property type="entry name" value="TRMA_1"/>
    <property type="match status" value="1"/>
</dbReference>
<dbReference type="InterPro" id="IPR030390">
    <property type="entry name" value="MeTrfase_TrmA_AS"/>
</dbReference>
<evidence type="ECO:0000313" key="8">
    <source>
        <dbReference type="Proteomes" id="UP000824139"/>
    </source>
</evidence>
<feature type="binding site" evidence="4">
    <location>
        <position position="284"/>
    </location>
    <ligand>
        <name>S-adenosyl-L-methionine</name>
        <dbReference type="ChEBI" id="CHEBI:59789"/>
    </ligand>
</feature>
<dbReference type="Gene3D" id="3.40.50.150">
    <property type="entry name" value="Vaccinia Virus protein VP39"/>
    <property type="match status" value="1"/>
</dbReference>
<dbReference type="InterPro" id="IPR002792">
    <property type="entry name" value="TRAM_dom"/>
</dbReference>
<dbReference type="InterPro" id="IPR012340">
    <property type="entry name" value="NA-bd_OB-fold"/>
</dbReference>
<keyword evidence="3 4" id="KW-0949">S-adenosyl-L-methionine</keyword>
<accession>A0A9D1FXX8</accession>
<protein>
    <submittedName>
        <fullName evidence="7">23S rRNA (Uracil(1939)-C(5))-methyltransferase RlmD</fullName>
        <ecNumber evidence="7">2.1.1.190</ecNumber>
    </submittedName>
</protein>
<evidence type="ECO:0000259" key="6">
    <source>
        <dbReference type="PROSITE" id="PS50926"/>
    </source>
</evidence>
<dbReference type="PROSITE" id="PS51687">
    <property type="entry name" value="SAM_MT_RNA_M5U"/>
    <property type="match status" value="1"/>
</dbReference>
<gene>
    <name evidence="7" type="primary">rlmD</name>
    <name evidence="7" type="ORF">IAD41_07805</name>
</gene>
<dbReference type="InterPro" id="IPR010280">
    <property type="entry name" value="U5_MeTrfase_fam"/>
</dbReference>
<dbReference type="FunFam" id="2.40.50.140:FF:000097">
    <property type="entry name" value="23S rRNA (uracil(1939)-C(5))-methyltransferase RlmD"/>
    <property type="match status" value="1"/>
</dbReference>
<dbReference type="EMBL" id="DVJO01000170">
    <property type="protein sequence ID" value="HIS83491.1"/>
    <property type="molecule type" value="Genomic_DNA"/>
</dbReference>
<dbReference type="Pfam" id="PF05958">
    <property type="entry name" value="tRNA_U5-meth_tr"/>
    <property type="match status" value="1"/>
</dbReference>
<dbReference type="Pfam" id="PF01938">
    <property type="entry name" value="TRAM"/>
    <property type="match status" value="1"/>
</dbReference>
<feature type="active site" description="Nucleophile" evidence="4">
    <location>
        <position position="407"/>
    </location>
</feature>
<feature type="active site" evidence="5">
    <location>
        <position position="407"/>
    </location>
</feature>
<evidence type="ECO:0000256" key="2">
    <source>
        <dbReference type="ARBA" id="ARBA00022679"/>
    </source>
</evidence>
<sequence>MHENDIVNLNIEKFSNLGYGIAKADGYVVFVEGACPGDFVSAKVTKANKNFANAKTIEVLTPSKHRVEPFCAMQKVCGACQLQFIDYDYQLELKRQIVEDAMRSIANLDIEIPKPIASPDIKKYRHKIQYPVSETKVSKRILAGYYKPQTHEIVNIKHCPIQPEICDRIVDFIREHALDFKISGFNEKKHSGDLRHVVIRASAGNGKLLVTLVVNATKTFGRLKDFATAIFNEFEEIAGVCVNFNSQKTYVILGKKSECIAGADFIEEKLLGKTFTIGANTFFQVNPKSAENIFKYVKDFIQNNYENPIILDAYAGISTFGICVSDVAQKVITVEENSESTERAKESLKINKIFNVEIYNSDAAEFFKNEKRIFDISIVDPPRKGCTKEALDEVLRLTKGHIIYVSCNPATLARDLKFLIEKGCRVESIQPFDMFCHTYHVENVAIIKV</sequence>